<feature type="transmembrane region" description="Helical" evidence="1">
    <location>
        <begin position="16"/>
        <end position="41"/>
    </location>
</feature>
<accession>A0A1N6E2W9</accession>
<gene>
    <name evidence="2" type="ORF">SAMN04488055_1261</name>
</gene>
<keyword evidence="1" id="KW-0812">Transmembrane</keyword>
<name>A0A1N6E2W9_9BACT</name>
<evidence type="ECO:0000256" key="1">
    <source>
        <dbReference type="SAM" id="Phobius"/>
    </source>
</evidence>
<organism evidence="2 3">
    <name type="scientific">Chitinophaga niabensis</name>
    <dbReference type="NCBI Taxonomy" id="536979"/>
    <lineage>
        <taxon>Bacteria</taxon>
        <taxon>Pseudomonadati</taxon>
        <taxon>Bacteroidota</taxon>
        <taxon>Chitinophagia</taxon>
        <taxon>Chitinophagales</taxon>
        <taxon>Chitinophagaceae</taxon>
        <taxon>Chitinophaga</taxon>
    </lineage>
</organism>
<keyword evidence="1" id="KW-1133">Transmembrane helix</keyword>
<protein>
    <submittedName>
        <fullName evidence="2">Uncharacterized protein</fullName>
    </submittedName>
</protein>
<sequence>MVVMKGFNDLCQFHKFLVYFGIDGISFPFFVSLSVTGGTFLTSNYQAIRPFIITCLKLTALLHFTRSVIEAYLR</sequence>
<dbReference type="AlphaFoldDB" id="A0A1N6E2W9"/>
<proteinExistence type="predicted"/>
<dbReference type="Proteomes" id="UP000185003">
    <property type="component" value="Unassembled WGS sequence"/>
</dbReference>
<reference evidence="2 3" key="1">
    <citation type="submission" date="2016-11" db="EMBL/GenBank/DDBJ databases">
        <authorList>
            <person name="Jaros S."/>
            <person name="Januszkiewicz K."/>
            <person name="Wedrychowicz H."/>
        </authorList>
    </citation>
    <scope>NUCLEOTIDE SEQUENCE [LARGE SCALE GENOMIC DNA]</scope>
    <source>
        <strain evidence="2 3">DSM 24787</strain>
    </source>
</reference>
<evidence type="ECO:0000313" key="2">
    <source>
        <dbReference type="EMBL" id="SIN77331.1"/>
    </source>
</evidence>
<dbReference type="EMBL" id="FSRA01000001">
    <property type="protein sequence ID" value="SIN77331.1"/>
    <property type="molecule type" value="Genomic_DNA"/>
</dbReference>
<keyword evidence="3" id="KW-1185">Reference proteome</keyword>
<feature type="transmembrane region" description="Helical" evidence="1">
    <location>
        <begin position="47"/>
        <end position="65"/>
    </location>
</feature>
<keyword evidence="1" id="KW-0472">Membrane</keyword>
<evidence type="ECO:0000313" key="3">
    <source>
        <dbReference type="Proteomes" id="UP000185003"/>
    </source>
</evidence>